<organism evidence="6 7">
    <name type="scientific">Nocardia cyriacigeorgica</name>
    <dbReference type="NCBI Taxonomy" id="135487"/>
    <lineage>
        <taxon>Bacteria</taxon>
        <taxon>Bacillati</taxon>
        <taxon>Actinomycetota</taxon>
        <taxon>Actinomycetes</taxon>
        <taxon>Mycobacteriales</taxon>
        <taxon>Nocardiaceae</taxon>
        <taxon>Nocardia</taxon>
    </lineage>
</organism>
<protein>
    <submittedName>
        <fullName evidence="6">Helix-turn-helix transcriptional regulator</fullName>
    </submittedName>
</protein>
<reference evidence="6 7" key="1">
    <citation type="submission" date="2019-05" db="EMBL/GenBank/DDBJ databases">
        <title>Genomes sequences of two Nocardia cyriacigeorgica environmental isolates, type strains Nocardia asteroides ATCC 19247 and Nocardia cyriacigeorgica DSM 44484.</title>
        <authorList>
            <person name="Vautrin F."/>
            <person name="Bergeron E."/>
            <person name="Dubost A."/>
            <person name="Abrouk D."/>
            <person name="Rodriguez Nava V."/>
            <person name="Pujic P."/>
        </authorList>
    </citation>
    <scope>NUCLEOTIDE SEQUENCE [LARGE SCALE GENOMIC DNA]</scope>
    <source>
        <strain evidence="6 7">EML 1456</strain>
    </source>
</reference>
<dbReference type="PRINTS" id="PR00455">
    <property type="entry name" value="HTHTETR"/>
</dbReference>
<dbReference type="InterPro" id="IPR001647">
    <property type="entry name" value="HTH_TetR"/>
</dbReference>
<dbReference type="InterPro" id="IPR009057">
    <property type="entry name" value="Homeodomain-like_sf"/>
</dbReference>
<sequence>MAHHHGDWLTGGDRRAAAVARIEAAATELFLERGIDDVGVDEVAARAGCSRATLYRHVGGKAALVDAVLARSATTVSERVAAAVAPHTGARQVVEAILASVAAIRADPVLSRWVTTRAAGGDGYLTASPVLSRIAATLTGTADDGAAQWIVRVVLSLLTWPLPDAATEREVVRRFVAPGFATRR</sequence>
<dbReference type="GO" id="GO:0003700">
    <property type="term" value="F:DNA-binding transcription factor activity"/>
    <property type="evidence" value="ECO:0007669"/>
    <property type="project" value="TreeGrafter"/>
</dbReference>
<proteinExistence type="predicted"/>
<dbReference type="EMBL" id="VBUU01000005">
    <property type="protein sequence ID" value="TLG14292.1"/>
    <property type="molecule type" value="Genomic_DNA"/>
</dbReference>
<dbReference type="OrthoDB" id="4569533at2"/>
<evidence type="ECO:0000256" key="1">
    <source>
        <dbReference type="ARBA" id="ARBA00023015"/>
    </source>
</evidence>
<dbReference type="PANTHER" id="PTHR30055">
    <property type="entry name" value="HTH-TYPE TRANSCRIPTIONAL REGULATOR RUTR"/>
    <property type="match status" value="1"/>
</dbReference>
<evidence type="ECO:0000313" key="7">
    <source>
        <dbReference type="Proteomes" id="UP000308349"/>
    </source>
</evidence>
<dbReference type="RefSeq" id="WP_138455617.1">
    <property type="nucleotide sequence ID" value="NZ_VBUU01000005.1"/>
</dbReference>
<dbReference type="PANTHER" id="PTHR30055:SF234">
    <property type="entry name" value="HTH-TYPE TRANSCRIPTIONAL REGULATOR BETI"/>
    <property type="match status" value="1"/>
</dbReference>
<feature type="domain" description="HTH tetR-type" evidence="5">
    <location>
        <begin position="16"/>
        <end position="76"/>
    </location>
</feature>
<dbReference type="SUPFAM" id="SSF46689">
    <property type="entry name" value="Homeodomain-like"/>
    <property type="match status" value="1"/>
</dbReference>
<accession>A0A5R8PHC7</accession>
<dbReference type="PROSITE" id="PS50977">
    <property type="entry name" value="HTH_TETR_2"/>
    <property type="match status" value="1"/>
</dbReference>
<dbReference type="AlphaFoldDB" id="A0A5R8PHC7"/>
<dbReference type="GO" id="GO:0000976">
    <property type="term" value="F:transcription cis-regulatory region binding"/>
    <property type="evidence" value="ECO:0007669"/>
    <property type="project" value="TreeGrafter"/>
</dbReference>
<keyword evidence="1" id="KW-0805">Transcription regulation</keyword>
<evidence type="ECO:0000313" key="6">
    <source>
        <dbReference type="EMBL" id="TLG14292.1"/>
    </source>
</evidence>
<comment type="caution">
    <text evidence="6">The sequence shown here is derived from an EMBL/GenBank/DDBJ whole genome shotgun (WGS) entry which is preliminary data.</text>
</comment>
<name>A0A5R8PHC7_9NOCA</name>
<keyword evidence="2 4" id="KW-0238">DNA-binding</keyword>
<gene>
    <name evidence="6" type="ORF">FEK35_07760</name>
</gene>
<evidence type="ECO:0000256" key="2">
    <source>
        <dbReference type="ARBA" id="ARBA00023125"/>
    </source>
</evidence>
<feature type="DNA-binding region" description="H-T-H motif" evidence="4">
    <location>
        <begin position="39"/>
        <end position="58"/>
    </location>
</feature>
<evidence type="ECO:0000256" key="4">
    <source>
        <dbReference type="PROSITE-ProRule" id="PRU00335"/>
    </source>
</evidence>
<dbReference type="InterPro" id="IPR050109">
    <property type="entry name" value="HTH-type_TetR-like_transc_reg"/>
</dbReference>
<dbReference type="Proteomes" id="UP000308349">
    <property type="component" value="Unassembled WGS sequence"/>
</dbReference>
<evidence type="ECO:0000256" key="3">
    <source>
        <dbReference type="ARBA" id="ARBA00023163"/>
    </source>
</evidence>
<evidence type="ECO:0000259" key="5">
    <source>
        <dbReference type="PROSITE" id="PS50977"/>
    </source>
</evidence>
<dbReference type="Pfam" id="PF00440">
    <property type="entry name" value="TetR_N"/>
    <property type="match status" value="1"/>
</dbReference>
<dbReference type="Gene3D" id="1.10.357.10">
    <property type="entry name" value="Tetracycline Repressor, domain 2"/>
    <property type="match status" value="1"/>
</dbReference>
<keyword evidence="3" id="KW-0804">Transcription</keyword>